<dbReference type="EC" id="1.1.1.364" evidence="2"/>
<dbReference type="Pfam" id="PF01370">
    <property type="entry name" value="Epimerase"/>
    <property type="match status" value="1"/>
</dbReference>
<accession>A0ABN7R8L7</accession>
<dbReference type="Proteomes" id="UP000679725">
    <property type="component" value="Unassembled WGS sequence"/>
</dbReference>
<gene>
    <name evidence="2" type="primary">chmD</name>
    <name evidence="2" type="ORF">DYBT9623_03105</name>
</gene>
<evidence type="ECO:0000313" key="3">
    <source>
        <dbReference type="Proteomes" id="UP000679725"/>
    </source>
</evidence>
<dbReference type="InterPro" id="IPR050177">
    <property type="entry name" value="Lipid_A_modif_metabolic_enz"/>
</dbReference>
<keyword evidence="3" id="KW-1185">Reference proteome</keyword>
<evidence type="ECO:0000313" key="2">
    <source>
        <dbReference type="EMBL" id="CAG5070560.1"/>
    </source>
</evidence>
<keyword evidence="2" id="KW-0560">Oxidoreductase</keyword>
<name>A0ABN7R8L7_9BACT</name>
<evidence type="ECO:0000259" key="1">
    <source>
        <dbReference type="Pfam" id="PF01370"/>
    </source>
</evidence>
<dbReference type="EMBL" id="CAJRAU010000004">
    <property type="protein sequence ID" value="CAG5070560.1"/>
    <property type="molecule type" value="Genomic_DNA"/>
</dbReference>
<reference evidence="2 3" key="1">
    <citation type="submission" date="2021-04" db="EMBL/GenBank/DDBJ databases">
        <authorList>
            <person name="Rodrigo-Torres L."/>
            <person name="Arahal R. D."/>
            <person name="Lucena T."/>
        </authorList>
    </citation>
    <scope>NUCLEOTIDE SEQUENCE [LARGE SCALE GENOMIC DNA]</scope>
    <source>
        <strain evidence="2 3">CECT 9623</strain>
    </source>
</reference>
<dbReference type="GO" id="GO:0016491">
    <property type="term" value="F:oxidoreductase activity"/>
    <property type="evidence" value="ECO:0007669"/>
    <property type="project" value="UniProtKB-KW"/>
</dbReference>
<protein>
    <submittedName>
        <fullName evidence="2">dTDP-4-oxo-6-deoxy-D-allose reductase</fullName>
        <ecNumber evidence="2">1.1.1.364</ecNumber>
    </submittedName>
</protein>
<dbReference type="RefSeq" id="WP_215234435.1">
    <property type="nucleotide sequence ID" value="NZ_CAJRAU010000004.1"/>
</dbReference>
<dbReference type="InterPro" id="IPR001509">
    <property type="entry name" value="Epimerase_deHydtase"/>
</dbReference>
<dbReference type="PANTHER" id="PTHR43245">
    <property type="entry name" value="BIFUNCTIONAL POLYMYXIN RESISTANCE PROTEIN ARNA"/>
    <property type="match status" value="1"/>
</dbReference>
<comment type="caution">
    <text evidence="2">The sequence shown here is derived from an EMBL/GenBank/DDBJ whole genome shotgun (WGS) entry which is preliminary data.</text>
</comment>
<sequence>MNLSVLHSGKRPSVLVTGGAGFIGSHLVPAFLKIGFKVQVLDNLSTGLLENLPVHPDLSFNQASILDEAEMRNLGKFDLVVHLASIVGMKLAKQDPILTYKTAIKGTENVLRYTGDTPVVLCSSSSVYGLSDTGTRMREDAEIAENSLLDYDGGILGYACGKRHMEELGIAASASGRQVLILRPFNVIGVGQVGTYGMVVPTFIGAAMAGMPLRVFGDGNQSRCFSDVTTFVQSLIQLLSTKMAWRPGHNIVNLGSDQTVSINLLALKIINAVGSSSVIEYVPFKTVFPGQKDVQNRLPDISYSKTLIGDINWPIIDDVIKTFLDVKSIAS</sequence>
<dbReference type="PANTHER" id="PTHR43245:SF13">
    <property type="entry name" value="UDP-D-APIOSE_UDP-D-XYLOSE SYNTHASE 2"/>
    <property type="match status" value="1"/>
</dbReference>
<dbReference type="InterPro" id="IPR036291">
    <property type="entry name" value="NAD(P)-bd_dom_sf"/>
</dbReference>
<dbReference type="SUPFAM" id="SSF51735">
    <property type="entry name" value="NAD(P)-binding Rossmann-fold domains"/>
    <property type="match status" value="1"/>
</dbReference>
<feature type="domain" description="NAD-dependent epimerase/dehydratase" evidence="1">
    <location>
        <begin position="14"/>
        <end position="255"/>
    </location>
</feature>
<organism evidence="2 3">
    <name type="scientific">Dyadobacter linearis</name>
    <dbReference type="NCBI Taxonomy" id="2823330"/>
    <lineage>
        <taxon>Bacteria</taxon>
        <taxon>Pseudomonadati</taxon>
        <taxon>Bacteroidota</taxon>
        <taxon>Cytophagia</taxon>
        <taxon>Cytophagales</taxon>
        <taxon>Spirosomataceae</taxon>
        <taxon>Dyadobacter</taxon>
    </lineage>
</organism>
<proteinExistence type="predicted"/>
<dbReference type="Gene3D" id="3.40.50.720">
    <property type="entry name" value="NAD(P)-binding Rossmann-like Domain"/>
    <property type="match status" value="1"/>
</dbReference>